<evidence type="ECO:0000259" key="12">
    <source>
        <dbReference type="PROSITE" id="PS50222"/>
    </source>
</evidence>
<evidence type="ECO:0000256" key="10">
    <source>
        <dbReference type="RuleBase" id="RU000411"/>
    </source>
</evidence>
<dbReference type="Gene3D" id="3.30.497.10">
    <property type="entry name" value="Antithrombin, subunit I, domain 2"/>
    <property type="match status" value="1"/>
</dbReference>
<dbReference type="SMART" id="SM00320">
    <property type="entry name" value="WD40"/>
    <property type="match status" value="10"/>
</dbReference>
<dbReference type="Gene3D" id="2.30.39.10">
    <property type="entry name" value="Alpha-1-antitrypsin, domain 1"/>
    <property type="match status" value="1"/>
</dbReference>
<feature type="region of interest" description="Disordered" evidence="11">
    <location>
        <begin position="1038"/>
        <end position="1060"/>
    </location>
</feature>
<keyword evidence="3" id="KW-0964">Secreted</keyword>
<evidence type="ECO:0000256" key="1">
    <source>
        <dbReference type="ARBA" id="ARBA00004613"/>
    </source>
</evidence>
<evidence type="ECO:0000256" key="4">
    <source>
        <dbReference type="ARBA" id="ARBA00022690"/>
    </source>
</evidence>
<keyword evidence="14" id="KW-1185">Reference proteome</keyword>
<dbReference type="Pfam" id="PF00400">
    <property type="entry name" value="WD40"/>
    <property type="match status" value="3"/>
</dbReference>
<dbReference type="SUPFAM" id="SSF50978">
    <property type="entry name" value="WD40 repeat-like"/>
    <property type="match status" value="2"/>
</dbReference>
<gene>
    <name evidence="13" type="ORF">PECUL_23A013068</name>
</gene>
<evidence type="ECO:0000256" key="5">
    <source>
        <dbReference type="ARBA" id="ARBA00022729"/>
    </source>
</evidence>
<evidence type="ECO:0000256" key="8">
    <source>
        <dbReference type="ARBA" id="ARBA00023180"/>
    </source>
</evidence>
<evidence type="ECO:0000313" key="13">
    <source>
        <dbReference type="EMBL" id="CAH2247496.1"/>
    </source>
</evidence>
<evidence type="ECO:0000256" key="2">
    <source>
        <dbReference type="ARBA" id="ARBA00009500"/>
    </source>
</evidence>
<dbReference type="InterPro" id="IPR023795">
    <property type="entry name" value="Serpin_CS"/>
</dbReference>
<dbReference type="SMART" id="SM00093">
    <property type="entry name" value="SERPIN"/>
    <property type="match status" value="1"/>
</dbReference>
<evidence type="ECO:0000256" key="7">
    <source>
        <dbReference type="ARBA" id="ARBA00022900"/>
    </source>
</evidence>
<dbReference type="InterPro" id="IPR002048">
    <property type="entry name" value="EF_hand_dom"/>
</dbReference>
<dbReference type="FunFam" id="3.30.497.10:FF:000005">
    <property type="entry name" value="serpin I2 isoform X1"/>
    <property type="match status" value="1"/>
</dbReference>
<dbReference type="InterPro" id="IPR036186">
    <property type="entry name" value="Serpin_sf"/>
</dbReference>
<dbReference type="InterPro" id="IPR051242">
    <property type="entry name" value="WD-EF-hand_domain"/>
</dbReference>
<dbReference type="InterPro" id="IPR011992">
    <property type="entry name" value="EF-hand-dom_pair"/>
</dbReference>
<feature type="compositionally biased region" description="Low complexity" evidence="11">
    <location>
        <begin position="696"/>
        <end position="713"/>
    </location>
</feature>
<name>A0AAD1RBT6_PELCU</name>
<dbReference type="Gene3D" id="2.130.10.10">
    <property type="entry name" value="YVTN repeat-like/Quinoprotein amine dehydrogenase"/>
    <property type="match status" value="3"/>
</dbReference>
<evidence type="ECO:0000256" key="3">
    <source>
        <dbReference type="ARBA" id="ARBA00022525"/>
    </source>
</evidence>
<accession>A0AAD1RBT6</accession>
<dbReference type="GO" id="GO:0005576">
    <property type="term" value="C:extracellular region"/>
    <property type="evidence" value="ECO:0007669"/>
    <property type="project" value="UniProtKB-SubCell"/>
</dbReference>
<evidence type="ECO:0000313" key="14">
    <source>
        <dbReference type="Proteomes" id="UP001295444"/>
    </source>
</evidence>
<dbReference type="PANTHER" id="PTHR44324">
    <property type="entry name" value="WD40 REPEAT DOMAIN 95"/>
    <property type="match status" value="1"/>
</dbReference>
<feature type="region of interest" description="Disordered" evidence="11">
    <location>
        <begin position="1"/>
        <end position="33"/>
    </location>
</feature>
<dbReference type="PROSITE" id="PS50222">
    <property type="entry name" value="EF_HAND_2"/>
    <property type="match status" value="1"/>
</dbReference>
<keyword evidence="5" id="KW-0732">Signal</keyword>
<dbReference type="InterPro" id="IPR001680">
    <property type="entry name" value="WD40_rpt"/>
</dbReference>
<proteinExistence type="inferred from homology"/>
<dbReference type="GO" id="GO:0004867">
    <property type="term" value="F:serine-type endopeptidase inhibitor activity"/>
    <property type="evidence" value="ECO:0007669"/>
    <property type="project" value="UniProtKB-KW"/>
</dbReference>
<dbReference type="InterPro" id="IPR023796">
    <property type="entry name" value="Serpin_dom"/>
</dbReference>
<dbReference type="SUPFAM" id="SSF56574">
    <property type="entry name" value="Serpins"/>
    <property type="match status" value="1"/>
</dbReference>
<dbReference type="InterPro" id="IPR042185">
    <property type="entry name" value="Serpin_sf_2"/>
</dbReference>
<dbReference type="Pfam" id="PF00079">
    <property type="entry name" value="Serpin"/>
    <property type="match status" value="1"/>
</dbReference>
<feature type="repeat" description="WD" evidence="9">
    <location>
        <begin position="484"/>
        <end position="525"/>
    </location>
</feature>
<organism evidence="13 14">
    <name type="scientific">Pelobates cultripes</name>
    <name type="common">Western spadefoot toad</name>
    <dbReference type="NCBI Taxonomy" id="61616"/>
    <lineage>
        <taxon>Eukaryota</taxon>
        <taxon>Metazoa</taxon>
        <taxon>Chordata</taxon>
        <taxon>Craniata</taxon>
        <taxon>Vertebrata</taxon>
        <taxon>Euteleostomi</taxon>
        <taxon>Amphibia</taxon>
        <taxon>Batrachia</taxon>
        <taxon>Anura</taxon>
        <taxon>Pelobatoidea</taxon>
        <taxon>Pelobatidae</taxon>
        <taxon>Pelobates</taxon>
    </lineage>
</organism>
<keyword evidence="6" id="KW-0677">Repeat</keyword>
<dbReference type="InterPro" id="IPR036322">
    <property type="entry name" value="WD40_repeat_dom_sf"/>
</dbReference>
<dbReference type="EMBL" id="OW240913">
    <property type="protein sequence ID" value="CAH2247496.1"/>
    <property type="molecule type" value="Genomic_DNA"/>
</dbReference>
<evidence type="ECO:0000256" key="6">
    <source>
        <dbReference type="ARBA" id="ARBA00022737"/>
    </source>
</evidence>
<evidence type="ECO:0000256" key="11">
    <source>
        <dbReference type="SAM" id="MobiDB-lite"/>
    </source>
</evidence>
<comment type="subcellular location">
    <subcellularLocation>
        <location evidence="1">Secreted</location>
    </subcellularLocation>
</comment>
<feature type="domain" description="EF-hand" evidence="12">
    <location>
        <begin position="80"/>
        <end position="115"/>
    </location>
</feature>
<evidence type="ECO:0000256" key="9">
    <source>
        <dbReference type="PROSITE-ProRule" id="PRU00221"/>
    </source>
</evidence>
<dbReference type="PROSITE" id="PS00284">
    <property type="entry name" value="SERPIN"/>
    <property type="match status" value="1"/>
</dbReference>
<reference evidence="13" key="1">
    <citation type="submission" date="2022-03" db="EMBL/GenBank/DDBJ databases">
        <authorList>
            <person name="Alioto T."/>
            <person name="Alioto T."/>
            <person name="Gomez Garrido J."/>
        </authorList>
    </citation>
    <scope>NUCLEOTIDE SEQUENCE</scope>
</reference>
<feature type="compositionally biased region" description="Basic and acidic residues" evidence="11">
    <location>
        <begin position="8"/>
        <end position="26"/>
    </location>
</feature>
<sequence>MNKLHVTQPREKEKCAHVSANKKEQLSDGVSQTSDTIENRLNIKEFAELQSLFKSPGLSQPECMNREEFMEKTYTALGHGNKEEYGELFDKIDVSREGFIDWDKLTSFMLLELYEKDERAKSSAIPQWKDIRSLPLIHKENIQNVVYLKGSCLYITLSKDGLLGVWGENLKLQRNPRISTDTVKLKDLWATSLVFLGNVNKIAVAFTSKEICFYDLNSKQDLFCQYKLQGLKGTPICMDYWHNPDDANEAILTFGDVIGQVQAICFTTALISLFERPACSAEDQQTTVYITWNELVSGYHKCCFVLRHKLHDNHWVRQVSYNSNLEVLLSCSTSDNNTVILAWREKGKSHLRTSFLNIAKGINGFDYHPGLNLIATAGIDHKICLWNPFVVSKPTGVLQGNMTSVIAVKFFGIRKQLCSFSKEKILRIWDVHHQVCIQRIAGIFPKTLDYQFTFYFSEPHGRLFLSFNNQLTVLEMKKESAKKVVSHEKPVTCVLYNSAFKQVISSDTGSTITFWMMDTGQKIKQFSGCHGSAEISTMALNSSGTRLLTGSTDGTVKYRSYWETYQGYQGINLAGDSMGKVLSSHARKRSLAEHGEWGHGLPIGNLRDCYHILSKSIHLDKNSEWNMKIQSVCLSLCGNYFDPQAQCIGHYKGGLFYFNSHMQSSSRTLHPCPPQLIWGSPKQYSELQSAGKRQISSSSSGRHTRSVSNLNTDSDSNNTVTRLFFLEAITRTNTQGGANLISCGGSGCVRFWNIYKGSLIAEFVAHEGASFIIMAVDKSNQYIFTGDHCGWVKVWDIQEYCIDHVETILIEPPHLVASFQPHSDCITHLETCTHTKYLLIISASADCSICVSDVYGTTIGIFGQEDHWSMENYVPLHVPNNVLENPEEKLIGSRDIQTEGSDPPLSLHFDNHLTDFSTEDKEEMPYETSPLEDIASGSKYRETLAKERMHSNIREDSFQNSVGIFSLLNIGTLNDITEVNKPDFIINPEKYFGEKIEDNTSNELKHHNLPQTLKAVFDEGSLFPREILERERAAKQLKEKMHQDARLKSDQQRTSDIRPHSTAEPRRVLFEDCVKMTRPFIVFFFVALAGISITFSFASPPADTITDFALDLHRSIQLDNMGENIIFSPLGVSLILGMIRLGASGATRHQIQRALKLQGNQESEEFPGLQPLHAVISEENKEFTFNLVNALYLQEGFRVKEKYLHSNKKFFKSAIKSVNFQDAKASAETISAWVEMQTNGKIQKLFSSEDIGPLTKMILVNAIYFKGDWKHKFDPEASNTKEFRVKKGVTAKVPMMHLRTTTKFGYFSTKNLNYKVLELPYKGDALSLMLALPSENVEIEDLEKLMNHDVLKGWYTDMSNEEVEISLPRFKIEHEVDLKKSLLNLNVTDIFSQNCDLSGITDIPNIHISKVVQKVSIEINEEGSETSAATGMQASAMSMTNHSFVADRPFLFLIKHNESGSVLFMGKVTNPDESNAKGRDVESL</sequence>
<keyword evidence="9" id="KW-0853">WD repeat</keyword>
<protein>
    <submittedName>
        <fullName evidence="13">WD repeat-containing 49</fullName>
    </submittedName>
</protein>
<keyword evidence="7" id="KW-0722">Serine protease inhibitor</keyword>
<dbReference type="SUPFAM" id="SSF47473">
    <property type="entry name" value="EF-hand"/>
    <property type="match status" value="1"/>
</dbReference>
<comment type="similarity">
    <text evidence="2 10">Belongs to the serpin family.</text>
</comment>
<keyword evidence="8" id="KW-0325">Glycoprotein</keyword>
<feature type="region of interest" description="Disordered" evidence="11">
    <location>
        <begin position="689"/>
        <end position="713"/>
    </location>
</feature>
<dbReference type="PROSITE" id="PS50082">
    <property type="entry name" value="WD_REPEATS_2"/>
    <property type="match status" value="1"/>
</dbReference>
<dbReference type="InterPro" id="IPR015943">
    <property type="entry name" value="WD40/YVTN_repeat-like_dom_sf"/>
</dbReference>
<dbReference type="GO" id="GO:0005509">
    <property type="term" value="F:calcium ion binding"/>
    <property type="evidence" value="ECO:0007669"/>
    <property type="project" value="InterPro"/>
</dbReference>
<dbReference type="InterPro" id="IPR042178">
    <property type="entry name" value="Serpin_sf_1"/>
</dbReference>
<keyword evidence="4" id="KW-0646">Protease inhibitor</keyword>
<dbReference type="Proteomes" id="UP001295444">
    <property type="component" value="Chromosome 02"/>
</dbReference>
<dbReference type="PANTHER" id="PTHR44324:SF1">
    <property type="entry name" value="WD REPEAT-CONTAINING PROTEIN 49"/>
    <property type="match status" value="1"/>
</dbReference>